<evidence type="ECO:0000313" key="1">
    <source>
        <dbReference type="EMBL" id="GGZ75375.1"/>
    </source>
</evidence>
<dbReference type="AlphaFoldDB" id="A0A918V686"/>
<protein>
    <recommendedName>
        <fullName evidence="3">DUF4251 domain-containing protein</fullName>
    </recommendedName>
</protein>
<keyword evidence="2" id="KW-1185">Reference proteome</keyword>
<evidence type="ECO:0000313" key="2">
    <source>
        <dbReference type="Proteomes" id="UP000636004"/>
    </source>
</evidence>
<dbReference type="InterPro" id="IPR025347">
    <property type="entry name" value="DUF4251"/>
</dbReference>
<dbReference type="Gene3D" id="2.40.128.410">
    <property type="match status" value="1"/>
</dbReference>
<reference evidence="1" key="2">
    <citation type="submission" date="2020-09" db="EMBL/GenBank/DDBJ databases">
        <authorList>
            <person name="Sun Q."/>
            <person name="Kim S."/>
        </authorList>
    </citation>
    <scope>NUCLEOTIDE SEQUENCE</scope>
    <source>
        <strain evidence="1">KCTC 12710</strain>
    </source>
</reference>
<organism evidence="1 2">
    <name type="scientific">Algibacter mikhailovii</name>
    <dbReference type="NCBI Taxonomy" id="425498"/>
    <lineage>
        <taxon>Bacteria</taxon>
        <taxon>Pseudomonadati</taxon>
        <taxon>Bacteroidota</taxon>
        <taxon>Flavobacteriia</taxon>
        <taxon>Flavobacteriales</taxon>
        <taxon>Flavobacteriaceae</taxon>
        <taxon>Algibacter</taxon>
    </lineage>
</organism>
<dbReference type="Proteomes" id="UP000636004">
    <property type="component" value="Unassembled WGS sequence"/>
</dbReference>
<dbReference type="Pfam" id="PF14059">
    <property type="entry name" value="DUF4251"/>
    <property type="match status" value="1"/>
</dbReference>
<comment type="caution">
    <text evidence="1">The sequence shown here is derived from an EMBL/GenBank/DDBJ whole genome shotgun (WGS) entry which is preliminary data.</text>
</comment>
<evidence type="ECO:0008006" key="3">
    <source>
        <dbReference type="Google" id="ProtNLM"/>
    </source>
</evidence>
<reference evidence="1" key="1">
    <citation type="journal article" date="2014" name="Int. J. Syst. Evol. Microbiol.">
        <title>Complete genome sequence of Corynebacterium casei LMG S-19264T (=DSM 44701T), isolated from a smear-ripened cheese.</title>
        <authorList>
            <consortium name="US DOE Joint Genome Institute (JGI-PGF)"/>
            <person name="Walter F."/>
            <person name="Albersmeier A."/>
            <person name="Kalinowski J."/>
            <person name="Ruckert C."/>
        </authorList>
    </citation>
    <scope>NUCLEOTIDE SEQUENCE</scope>
    <source>
        <strain evidence="1">KCTC 12710</strain>
    </source>
</reference>
<dbReference type="EMBL" id="BMWZ01000002">
    <property type="protein sequence ID" value="GGZ75375.1"/>
    <property type="molecule type" value="Genomic_DNA"/>
</dbReference>
<gene>
    <name evidence="1" type="ORF">GCM10007028_11110</name>
</gene>
<sequence length="158" mass="17489">MVGLLSYNGFAQELTKKELKQQKKAEQEKEFSALIESKTFVFVGRRAISSRGRSIDLTTNQNYLKFSPELVDSSMPFFGESTGAGHYGSADVGLTFKGKPEKYTIDKTKGKYKIQVVVKDSNDTYEINITGTAGNSTLTIMSNRKSLMTYNGDISKGL</sequence>
<name>A0A918V686_9FLAO</name>
<proteinExistence type="predicted"/>
<accession>A0A918V686</accession>